<evidence type="ECO:0000313" key="13">
    <source>
        <dbReference type="EMBL" id="NNJ25860.1"/>
    </source>
</evidence>
<evidence type="ECO:0000256" key="2">
    <source>
        <dbReference type="ARBA" id="ARBA00022516"/>
    </source>
</evidence>
<name>A0ABX1VD69_9PLAN</name>
<organism evidence="13 14">
    <name type="scientific">Alienimonas chondri</name>
    <dbReference type="NCBI Taxonomy" id="2681879"/>
    <lineage>
        <taxon>Bacteria</taxon>
        <taxon>Pseudomonadati</taxon>
        <taxon>Planctomycetota</taxon>
        <taxon>Planctomycetia</taxon>
        <taxon>Planctomycetales</taxon>
        <taxon>Planctomycetaceae</taxon>
        <taxon>Alienimonas</taxon>
    </lineage>
</organism>
<dbReference type="InterPro" id="IPR017438">
    <property type="entry name" value="ATP-NAD_kinase_N"/>
</dbReference>
<evidence type="ECO:0000256" key="9">
    <source>
        <dbReference type="ARBA" id="ARBA00023098"/>
    </source>
</evidence>
<keyword evidence="7" id="KW-0067">ATP-binding</keyword>
<keyword evidence="5" id="KW-0547">Nucleotide-binding</keyword>
<keyword evidence="4" id="KW-0479">Metal-binding</keyword>
<dbReference type="PROSITE" id="PS50146">
    <property type="entry name" value="DAGK"/>
    <property type="match status" value="1"/>
</dbReference>
<dbReference type="Gene3D" id="3.40.50.10330">
    <property type="entry name" value="Probable inorganic polyphosphate/atp-NAD kinase, domain 1"/>
    <property type="match status" value="1"/>
</dbReference>
<reference evidence="13 14" key="1">
    <citation type="journal article" date="2020" name="Syst. Appl. Microbiol.">
        <title>Alienimonas chondri sp. nov., a novel planctomycete isolated from the biofilm of the red alga Chondrus crispus.</title>
        <authorList>
            <person name="Vitorino I."/>
            <person name="Albuquerque L."/>
            <person name="Wiegand S."/>
            <person name="Kallscheuer N."/>
            <person name="da Costa M.S."/>
            <person name="Lobo-da-Cunha A."/>
            <person name="Jogler C."/>
            <person name="Lage O.M."/>
        </authorList>
    </citation>
    <scope>NUCLEOTIDE SEQUENCE [LARGE SCALE GENOMIC DNA]</scope>
    <source>
        <strain evidence="13 14">LzC2</strain>
    </source>
</reference>
<evidence type="ECO:0000256" key="7">
    <source>
        <dbReference type="ARBA" id="ARBA00022840"/>
    </source>
</evidence>
<dbReference type="PANTHER" id="PTHR12358">
    <property type="entry name" value="SPHINGOSINE KINASE"/>
    <property type="match status" value="1"/>
</dbReference>
<evidence type="ECO:0000313" key="14">
    <source>
        <dbReference type="Proteomes" id="UP000609651"/>
    </source>
</evidence>
<evidence type="ECO:0000256" key="8">
    <source>
        <dbReference type="ARBA" id="ARBA00022842"/>
    </source>
</evidence>
<keyword evidence="3 13" id="KW-0808">Transferase</keyword>
<keyword evidence="14" id="KW-1185">Reference proteome</keyword>
<dbReference type="Gene3D" id="2.60.200.40">
    <property type="match status" value="1"/>
</dbReference>
<keyword evidence="9" id="KW-0443">Lipid metabolism</keyword>
<comment type="cofactor">
    <cofactor evidence="1">
        <name>Mg(2+)</name>
        <dbReference type="ChEBI" id="CHEBI:18420"/>
    </cofactor>
</comment>
<accession>A0ABX1VD69</accession>
<keyword evidence="6 13" id="KW-0418">Kinase</keyword>
<dbReference type="InterPro" id="IPR045540">
    <property type="entry name" value="YegS/DAGK_C"/>
</dbReference>
<dbReference type="NCBIfam" id="TIGR00147">
    <property type="entry name" value="YegS/Rv2252/BmrU family lipid kinase"/>
    <property type="match status" value="1"/>
</dbReference>
<dbReference type="PANTHER" id="PTHR12358:SF106">
    <property type="entry name" value="LIPID KINASE YEGS"/>
    <property type="match status" value="1"/>
</dbReference>
<keyword evidence="2" id="KW-0444">Lipid biosynthesis</keyword>
<evidence type="ECO:0000256" key="3">
    <source>
        <dbReference type="ARBA" id="ARBA00022679"/>
    </source>
</evidence>
<dbReference type="EMBL" id="WTPX01000052">
    <property type="protein sequence ID" value="NNJ25860.1"/>
    <property type="molecule type" value="Genomic_DNA"/>
</dbReference>
<dbReference type="InterPro" id="IPR050187">
    <property type="entry name" value="Lipid_Phosphate_FormReg"/>
</dbReference>
<dbReference type="EC" id="2.7.1.-" evidence="13"/>
<evidence type="ECO:0000256" key="1">
    <source>
        <dbReference type="ARBA" id="ARBA00001946"/>
    </source>
</evidence>
<gene>
    <name evidence="13" type="primary">yegS</name>
    <name evidence="13" type="ORF">LzC2_19350</name>
</gene>
<dbReference type="Proteomes" id="UP000609651">
    <property type="component" value="Unassembled WGS sequence"/>
</dbReference>
<evidence type="ECO:0000259" key="12">
    <source>
        <dbReference type="PROSITE" id="PS50146"/>
    </source>
</evidence>
<dbReference type="Pfam" id="PF00781">
    <property type="entry name" value="DAGK_cat"/>
    <property type="match status" value="1"/>
</dbReference>
<dbReference type="InterPro" id="IPR001206">
    <property type="entry name" value="Diacylglycerol_kinase_cat_dom"/>
</dbReference>
<dbReference type="Pfam" id="PF19279">
    <property type="entry name" value="YegS_C"/>
    <property type="match status" value="1"/>
</dbReference>
<protein>
    <submittedName>
        <fullName evidence="13">Lipid kinase YegS</fullName>
        <ecNumber evidence="13">2.7.1.-</ecNumber>
    </submittedName>
</protein>
<dbReference type="InterPro" id="IPR005218">
    <property type="entry name" value="Diacylglycerol/lipid_kinase"/>
</dbReference>
<evidence type="ECO:0000256" key="4">
    <source>
        <dbReference type="ARBA" id="ARBA00022723"/>
    </source>
</evidence>
<keyword evidence="11" id="KW-1208">Phospholipid metabolism</keyword>
<feature type="domain" description="DAGKc" evidence="12">
    <location>
        <begin position="1"/>
        <end position="148"/>
    </location>
</feature>
<evidence type="ECO:0000256" key="11">
    <source>
        <dbReference type="ARBA" id="ARBA00023264"/>
    </source>
</evidence>
<dbReference type="InterPro" id="IPR016064">
    <property type="entry name" value="NAD/diacylglycerol_kinase_sf"/>
</dbReference>
<dbReference type="GO" id="GO:0016301">
    <property type="term" value="F:kinase activity"/>
    <property type="evidence" value="ECO:0007669"/>
    <property type="project" value="UniProtKB-KW"/>
</dbReference>
<keyword evidence="10" id="KW-0594">Phospholipid biosynthesis</keyword>
<evidence type="ECO:0000256" key="10">
    <source>
        <dbReference type="ARBA" id="ARBA00023209"/>
    </source>
</evidence>
<dbReference type="SMART" id="SM00046">
    <property type="entry name" value="DAGKc"/>
    <property type="match status" value="1"/>
</dbReference>
<dbReference type="SUPFAM" id="SSF111331">
    <property type="entry name" value="NAD kinase/diacylglycerol kinase-like"/>
    <property type="match status" value="1"/>
</dbReference>
<proteinExistence type="predicted"/>
<dbReference type="RefSeq" id="WP_171186287.1">
    <property type="nucleotide sequence ID" value="NZ_WTPX01000052.1"/>
</dbReference>
<evidence type="ECO:0000256" key="5">
    <source>
        <dbReference type="ARBA" id="ARBA00022741"/>
    </source>
</evidence>
<sequence>MPVGPITLILNGRAAVDERLREAVGSLRDSGFQVDVRACWEDGDPARHARDVAEIHAKRRGDADLDNAVIVAAGGDGTINEVAAALVECGGECESDAGGPILGVVPYGTANDFATAAGLPVDDPPRCLLQIPDLTCHFADVGRLNGRPFINAASAGYAARVTTEADPMVKKLLGGMAYWWTGLKNLSDTVGTEVTVTADGDRWRGRVLAVVVGNGRYAGGGIAVTPHARIDDGKLEVTIVPEVGVSEYKALYDDLAAVAEGRDPKLLTIGRAENITIEADAPIQVNLDGEPLTDRTLKFDVLRNAIRVLLPATSPLLSAPSEREERSLLGIGAERG</sequence>
<evidence type="ECO:0000256" key="6">
    <source>
        <dbReference type="ARBA" id="ARBA00022777"/>
    </source>
</evidence>
<comment type="caution">
    <text evidence="13">The sequence shown here is derived from an EMBL/GenBank/DDBJ whole genome shotgun (WGS) entry which is preliminary data.</text>
</comment>
<keyword evidence="8" id="KW-0460">Magnesium</keyword>